<feature type="compositionally biased region" description="Polar residues" evidence="1">
    <location>
        <begin position="68"/>
        <end position="87"/>
    </location>
</feature>
<protein>
    <submittedName>
        <fullName evidence="2">Uncharacterized protein</fullName>
    </submittedName>
</protein>
<accession>A0AAV4HF78</accession>
<comment type="caution">
    <text evidence="2">The sequence shown here is derived from an EMBL/GenBank/DDBJ whole genome shotgun (WGS) entry which is preliminary data.</text>
</comment>
<keyword evidence="3" id="KW-1185">Reference proteome</keyword>
<gene>
    <name evidence="2" type="ORF">ElyMa_002711000</name>
</gene>
<organism evidence="2 3">
    <name type="scientific">Elysia marginata</name>
    <dbReference type="NCBI Taxonomy" id="1093978"/>
    <lineage>
        <taxon>Eukaryota</taxon>
        <taxon>Metazoa</taxon>
        <taxon>Spiralia</taxon>
        <taxon>Lophotrochozoa</taxon>
        <taxon>Mollusca</taxon>
        <taxon>Gastropoda</taxon>
        <taxon>Heterobranchia</taxon>
        <taxon>Euthyneura</taxon>
        <taxon>Panpulmonata</taxon>
        <taxon>Sacoglossa</taxon>
        <taxon>Placobranchoidea</taxon>
        <taxon>Plakobranchidae</taxon>
        <taxon>Elysia</taxon>
    </lineage>
</organism>
<dbReference type="Proteomes" id="UP000762676">
    <property type="component" value="Unassembled WGS sequence"/>
</dbReference>
<evidence type="ECO:0000313" key="3">
    <source>
        <dbReference type="Proteomes" id="UP000762676"/>
    </source>
</evidence>
<dbReference type="EMBL" id="BMAT01005566">
    <property type="protein sequence ID" value="GFR96062.1"/>
    <property type="molecule type" value="Genomic_DNA"/>
</dbReference>
<sequence>MFDGSTVHLETAKCHIESPFFSGNAINFALPNSIIADVIIGNINAFPELLQDVQEDPAGYMHQEPSAYRTNISSGAATRQEQASSST</sequence>
<proteinExistence type="predicted"/>
<feature type="region of interest" description="Disordered" evidence="1">
    <location>
        <begin position="56"/>
        <end position="87"/>
    </location>
</feature>
<evidence type="ECO:0000256" key="1">
    <source>
        <dbReference type="SAM" id="MobiDB-lite"/>
    </source>
</evidence>
<evidence type="ECO:0000313" key="2">
    <source>
        <dbReference type="EMBL" id="GFR96062.1"/>
    </source>
</evidence>
<name>A0AAV4HF78_9GAST</name>
<dbReference type="AlphaFoldDB" id="A0AAV4HF78"/>
<reference evidence="2 3" key="1">
    <citation type="journal article" date="2021" name="Elife">
        <title>Chloroplast acquisition without the gene transfer in kleptoplastic sea slugs, Plakobranchus ocellatus.</title>
        <authorList>
            <person name="Maeda T."/>
            <person name="Takahashi S."/>
            <person name="Yoshida T."/>
            <person name="Shimamura S."/>
            <person name="Takaki Y."/>
            <person name="Nagai Y."/>
            <person name="Toyoda A."/>
            <person name="Suzuki Y."/>
            <person name="Arimoto A."/>
            <person name="Ishii H."/>
            <person name="Satoh N."/>
            <person name="Nishiyama T."/>
            <person name="Hasebe M."/>
            <person name="Maruyama T."/>
            <person name="Minagawa J."/>
            <person name="Obokata J."/>
            <person name="Shigenobu S."/>
        </authorList>
    </citation>
    <scope>NUCLEOTIDE SEQUENCE [LARGE SCALE GENOMIC DNA]</scope>
</reference>